<dbReference type="SUPFAM" id="SSF51261">
    <property type="entry name" value="Duplicated hybrid motif"/>
    <property type="match status" value="1"/>
</dbReference>
<organism evidence="3 4">
    <name type="scientific">Leptospira kemamanensis</name>
    <dbReference type="NCBI Taxonomy" id="2484942"/>
    <lineage>
        <taxon>Bacteria</taxon>
        <taxon>Pseudomonadati</taxon>
        <taxon>Spirochaetota</taxon>
        <taxon>Spirochaetia</taxon>
        <taxon>Leptospirales</taxon>
        <taxon>Leptospiraceae</taxon>
        <taxon>Leptospira</taxon>
    </lineage>
</organism>
<evidence type="ECO:0000313" key="3">
    <source>
        <dbReference type="EMBL" id="TGL54378.1"/>
    </source>
</evidence>
<dbReference type="Gene3D" id="2.70.70.10">
    <property type="entry name" value="Glucose Permease (Domain IIA)"/>
    <property type="match status" value="1"/>
</dbReference>
<feature type="domain" description="M23ase beta-sheet core" evidence="2">
    <location>
        <begin position="126"/>
        <end position="213"/>
    </location>
</feature>
<dbReference type="InterPro" id="IPR016047">
    <property type="entry name" value="M23ase_b-sheet_dom"/>
</dbReference>
<gene>
    <name evidence="3" type="ORF">EHQ59_07000</name>
</gene>
<proteinExistence type="predicted"/>
<protein>
    <submittedName>
        <fullName evidence="3">M23 family metallopeptidase</fullName>
    </submittedName>
</protein>
<dbReference type="InterPro" id="IPR011055">
    <property type="entry name" value="Dup_hybrid_motif"/>
</dbReference>
<dbReference type="PANTHER" id="PTHR21666:SF270">
    <property type="entry name" value="MUREIN HYDROLASE ACTIVATOR ENVC"/>
    <property type="match status" value="1"/>
</dbReference>
<keyword evidence="1" id="KW-0812">Transmembrane</keyword>
<name>A0A4R9JTQ0_9LEPT</name>
<evidence type="ECO:0000256" key="1">
    <source>
        <dbReference type="SAM" id="Phobius"/>
    </source>
</evidence>
<dbReference type="AlphaFoldDB" id="A0A4R9JTQ0"/>
<sequence>MDLRLANKNSWYPSKTIRLFRLFLHTICFLTILIFGSGCVSKGYSYQGNPLFGWMESSGEVRTTDPFPILKRYPTFHAIDFEFPVGGKYADGYYLAQKFGSENAKFGGRKHLGEDWNALTGGDSDYAAPVYAFGNGVVSEIADYGGGWGKVVRIVHHQNLANGNFYHLETIYAHLHTIDVEPGQLVKKTEWIGTIGDAGGSYPAHLHFELRSKVGAPLGGGYGLTTDGFLPPTRWLMTYGPKEKSFSEETFQWIGEKNGTL</sequence>
<dbReference type="GO" id="GO:0004222">
    <property type="term" value="F:metalloendopeptidase activity"/>
    <property type="evidence" value="ECO:0007669"/>
    <property type="project" value="TreeGrafter"/>
</dbReference>
<evidence type="ECO:0000259" key="2">
    <source>
        <dbReference type="Pfam" id="PF01551"/>
    </source>
</evidence>
<reference evidence="3" key="1">
    <citation type="journal article" date="2019" name="PLoS Negl. Trop. Dis.">
        <title>Revisiting the worldwide diversity of Leptospira species in the environment.</title>
        <authorList>
            <person name="Vincent A.T."/>
            <person name="Schiettekatte O."/>
            <person name="Bourhy P."/>
            <person name="Veyrier F.J."/>
            <person name="Picardeau M."/>
        </authorList>
    </citation>
    <scope>NUCLEOTIDE SEQUENCE [LARGE SCALE GENOMIC DNA]</scope>
    <source>
        <strain evidence="3">201702454</strain>
    </source>
</reference>
<keyword evidence="1" id="KW-0472">Membrane</keyword>
<dbReference type="Pfam" id="PF01551">
    <property type="entry name" value="Peptidase_M23"/>
    <property type="match status" value="1"/>
</dbReference>
<dbReference type="InterPro" id="IPR050570">
    <property type="entry name" value="Cell_wall_metabolism_enzyme"/>
</dbReference>
<keyword evidence="1" id="KW-1133">Transmembrane helix</keyword>
<dbReference type="PANTHER" id="PTHR21666">
    <property type="entry name" value="PEPTIDASE-RELATED"/>
    <property type="match status" value="1"/>
</dbReference>
<dbReference type="Proteomes" id="UP000297609">
    <property type="component" value="Unassembled WGS sequence"/>
</dbReference>
<feature type="transmembrane region" description="Helical" evidence="1">
    <location>
        <begin position="20"/>
        <end position="40"/>
    </location>
</feature>
<evidence type="ECO:0000313" key="4">
    <source>
        <dbReference type="Proteomes" id="UP000297609"/>
    </source>
</evidence>
<dbReference type="OrthoDB" id="332624at2"/>
<dbReference type="RefSeq" id="WP_135618679.1">
    <property type="nucleotide sequence ID" value="NZ_RQGG01000018.1"/>
</dbReference>
<accession>A0A4R9JTQ0</accession>
<keyword evidence="4" id="KW-1185">Reference proteome</keyword>
<dbReference type="CDD" id="cd12797">
    <property type="entry name" value="M23_peptidase"/>
    <property type="match status" value="1"/>
</dbReference>
<comment type="caution">
    <text evidence="3">The sequence shown here is derived from an EMBL/GenBank/DDBJ whole genome shotgun (WGS) entry which is preliminary data.</text>
</comment>
<dbReference type="EMBL" id="RQGG01000018">
    <property type="protein sequence ID" value="TGL54378.1"/>
    <property type="molecule type" value="Genomic_DNA"/>
</dbReference>